<dbReference type="InterPro" id="IPR036866">
    <property type="entry name" value="RibonucZ/Hydroxyglut_hydro"/>
</dbReference>
<dbReference type="SMART" id="SM00849">
    <property type="entry name" value="Lactamase_B"/>
    <property type="match status" value="1"/>
</dbReference>
<keyword evidence="4 7" id="KW-0479">Metal-binding</keyword>
<dbReference type="RefSeq" id="WP_093255498.1">
    <property type="nucleotide sequence ID" value="NZ_FNQM01000016.1"/>
</dbReference>
<dbReference type="InterPro" id="IPR050110">
    <property type="entry name" value="Glyoxalase_II_hydrolase"/>
</dbReference>
<comment type="pathway">
    <text evidence="2 7">Secondary metabolite metabolism; methylglyoxal degradation; (R)-lactate from methylglyoxal: step 2/2.</text>
</comment>
<feature type="domain" description="Metallo-beta-lactamase" evidence="8">
    <location>
        <begin position="19"/>
        <end position="177"/>
    </location>
</feature>
<comment type="function">
    <text evidence="7">Thiolesterase that catalyzes the hydrolysis of S-D-lactoyl-glutathione to form glutathione and D-lactic acid.</text>
</comment>
<dbReference type="PANTHER" id="PTHR43705">
    <property type="entry name" value="HYDROXYACYLGLUTATHIONE HYDROLASE"/>
    <property type="match status" value="1"/>
</dbReference>
<feature type="binding site" evidence="7">
    <location>
        <position position="64"/>
    </location>
    <ligand>
        <name>Zn(2+)</name>
        <dbReference type="ChEBI" id="CHEBI:29105"/>
        <label>1</label>
    </ligand>
</feature>
<evidence type="ECO:0000256" key="3">
    <source>
        <dbReference type="ARBA" id="ARBA00006759"/>
    </source>
</evidence>
<gene>
    <name evidence="7" type="primary">gloB</name>
    <name evidence="9" type="ORF">SAMN05444370_1169</name>
</gene>
<name>A0A1H4EV30_9RHOB</name>
<dbReference type="Proteomes" id="UP000198703">
    <property type="component" value="Unassembled WGS sequence"/>
</dbReference>
<comment type="subunit">
    <text evidence="7">Monomer.</text>
</comment>
<evidence type="ECO:0000313" key="10">
    <source>
        <dbReference type="Proteomes" id="UP000198703"/>
    </source>
</evidence>
<comment type="catalytic activity">
    <reaction evidence="1 7">
        <text>an S-(2-hydroxyacyl)glutathione + H2O = a 2-hydroxy carboxylate + glutathione + H(+)</text>
        <dbReference type="Rhea" id="RHEA:21864"/>
        <dbReference type="ChEBI" id="CHEBI:15377"/>
        <dbReference type="ChEBI" id="CHEBI:15378"/>
        <dbReference type="ChEBI" id="CHEBI:57925"/>
        <dbReference type="ChEBI" id="CHEBI:58896"/>
        <dbReference type="ChEBI" id="CHEBI:71261"/>
        <dbReference type="EC" id="3.1.2.6"/>
    </reaction>
</comment>
<feature type="binding site" evidence="7">
    <location>
        <position position="177"/>
    </location>
    <ligand>
        <name>Zn(2+)</name>
        <dbReference type="ChEBI" id="CHEBI:29105"/>
        <label>2</label>
    </ligand>
</feature>
<sequence>MPTDNAPTLEIVTVPCRTDNYAYLLRDAASGKTAVIDAPEAAPITAALEARGWGLDWVWITHHHADHVDGVAALKSRFGAKVAGAKADAGRLPALDAALDEGEEIALGDSVARVIDVSGHTVGHIAFHFAKPGAVFTADSLFRLGCGRVFEGTHAMMWASLCKLAALPPETTVWFGHEYTEANLMFAETIETGNPALAEEARAIRALRADDLPTTPTTIARELAANPFLRAGEPDLQLAVGLPGADAAAVFGEVRRRKDAF</sequence>
<evidence type="ECO:0000256" key="4">
    <source>
        <dbReference type="ARBA" id="ARBA00022723"/>
    </source>
</evidence>
<dbReference type="OrthoDB" id="9802248at2"/>
<evidence type="ECO:0000256" key="1">
    <source>
        <dbReference type="ARBA" id="ARBA00001623"/>
    </source>
</evidence>
<keyword evidence="5 7" id="KW-0378">Hydrolase</keyword>
<evidence type="ECO:0000256" key="7">
    <source>
        <dbReference type="HAMAP-Rule" id="MF_01374"/>
    </source>
</evidence>
<protein>
    <recommendedName>
        <fullName evidence="7">Hydroxyacylglutathione hydrolase</fullName>
        <ecNumber evidence="7">3.1.2.6</ecNumber>
    </recommendedName>
    <alternativeName>
        <fullName evidence="7">Glyoxalase II</fullName>
        <shortName evidence="7">Glx II</shortName>
    </alternativeName>
</protein>
<dbReference type="Pfam" id="PF16123">
    <property type="entry name" value="HAGH_C"/>
    <property type="match status" value="1"/>
</dbReference>
<dbReference type="EMBL" id="FNQM01000016">
    <property type="protein sequence ID" value="SEA88737.1"/>
    <property type="molecule type" value="Genomic_DNA"/>
</dbReference>
<organism evidence="9 10">
    <name type="scientific">Rubrimonas cliftonensis</name>
    <dbReference type="NCBI Taxonomy" id="89524"/>
    <lineage>
        <taxon>Bacteria</taxon>
        <taxon>Pseudomonadati</taxon>
        <taxon>Pseudomonadota</taxon>
        <taxon>Alphaproteobacteria</taxon>
        <taxon>Rhodobacterales</taxon>
        <taxon>Paracoccaceae</taxon>
        <taxon>Rubrimonas</taxon>
    </lineage>
</organism>
<dbReference type="InterPro" id="IPR032282">
    <property type="entry name" value="HAGH_C"/>
</dbReference>
<proteinExistence type="inferred from homology"/>
<dbReference type="PIRSF" id="PIRSF005457">
    <property type="entry name" value="Glx"/>
    <property type="match status" value="1"/>
</dbReference>
<evidence type="ECO:0000259" key="8">
    <source>
        <dbReference type="SMART" id="SM00849"/>
    </source>
</evidence>
<feature type="binding site" evidence="7">
    <location>
        <position position="66"/>
    </location>
    <ligand>
        <name>Zn(2+)</name>
        <dbReference type="ChEBI" id="CHEBI:29105"/>
        <label>2</label>
    </ligand>
</feature>
<dbReference type="GO" id="GO:0019243">
    <property type="term" value="P:methylglyoxal catabolic process to D-lactate via S-lactoyl-glutathione"/>
    <property type="evidence" value="ECO:0007669"/>
    <property type="project" value="UniProtKB-UniRule"/>
</dbReference>
<feature type="binding site" evidence="7">
    <location>
        <position position="139"/>
    </location>
    <ligand>
        <name>Zn(2+)</name>
        <dbReference type="ChEBI" id="CHEBI:29105"/>
        <label>1</label>
    </ligand>
</feature>
<dbReference type="NCBIfam" id="TIGR03413">
    <property type="entry name" value="GSH_gloB"/>
    <property type="match status" value="1"/>
</dbReference>
<dbReference type="GO" id="GO:0046872">
    <property type="term" value="F:metal ion binding"/>
    <property type="evidence" value="ECO:0007669"/>
    <property type="project" value="UniProtKB-KW"/>
</dbReference>
<feature type="binding site" evidence="7">
    <location>
        <position position="120"/>
    </location>
    <ligand>
        <name>Zn(2+)</name>
        <dbReference type="ChEBI" id="CHEBI:29105"/>
        <label>1</label>
    </ligand>
</feature>
<evidence type="ECO:0000256" key="6">
    <source>
        <dbReference type="ARBA" id="ARBA00022833"/>
    </source>
</evidence>
<dbReference type="AlphaFoldDB" id="A0A1H4EV30"/>
<evidence type="ECO:0000256" key="2">
    <source>
        <dbReference type="ARBA" id="ARBA00004963"/>
    </source>
</evidence>
<dbReference type="GO" id="GO:0004416">
    <property type="term" value="F:hydroxyacylglutathione hydrolase activity"/>
    <property type="evidence" value="ECO:0007669"/>
    <property type="project" value="UniProtKB-UniRule"/>
</dbReference>
<dbReference type="EC" id="3.1.2.6" evidence="7"/>
<dbReference type="CDD" id="cd07723">
    <property type="entry name" value="hydroxyacylglutathione_hydrolase_MBL-fold"/>
    <property type="match status" value="1"/>
</dbReference>
<feature type="binding site" evidence="7">
    <location>
        <position position="67"/>
    </location>
    <ligand>
        <name>Zn(2+)</name>
        <dbReference type="ChEBI" id="CHEBI:29105"/>
        <label>2</label>
    </ligand>
</feature>
<dbReference type="UniPathway" id="UPA00619">
    <property type="reaction ID" value="UER00676"/>
</dbReference>
<comment type="cofactor">
    <cofactor evidence="7">
        <name>Zn(2+)</name>
        <dbReference type="ChEBI" id="CHEBI:29105"/>
    </cofactor>
    <text evidence="7">Binds 2 Zn(2+) ions per subunit.</text>
</comment>
<dbReference type="SUPFAM" id="SSF56281">
    <property type="entry name" value="Metallo-hydrolase/oxidoreductase"/>
    <property type="match status" value="1"/>
</dbReference>
<dbReference type="PANTHER" id="PTHR43705:SF1">
    <property type="entry name" value="HYDROXYACYLGLUTATHIONE HYDROLASE GLOB"/>
    <property type="match status" value="1"/>
</dbReference>
<dbReference type="Pfam" id="PF00753">
    <property type="entry name" value="Lactamase_B"/>
    <property type="match status" value="1"/>
</dbReference>
<reference evidence="9 10" key="1">
    <citation type="submission" date="2016-10" db="EMBL/GenBank/DDBJ databases">
        <authorList>
            <person name="de Groot N.N."/>
        </authorList>
    </citation>
    <scope>NUCLEOTIDE SEQUENCE [LARGE SCALE GENOMIC DNA]</scope>
    <source>
        <strain evidence="9 10">DSM 15345</strain>
    </source>
</reference>
<evidence type="ECO:0000256" key="5">
    <source>
        <dbReference type="ARBA" id="ARBA00022801"/>
    </source>
</evidence>
<keyword evidence="6 7" id="KW-0862">Zinc</keyword>
<accession>A0A1H4EV30</accession>
<dbReference type="InterPro" id="IPR001279">
    <property type="entry name" value="Metallo-B-lactamas"/>
</dbReference>
<feature type="binding site" evidence="7">
    <location>
        <position position="139"/>
    </location>
    <ligand>
        <name>Zn(2+)</name>
        <dbReference type="ChEBI" id="CHEBI:29105"/>
        <label>2</label>
    </ligand>
</feature>
<feature type="binding site" evidence="7">
    <location>
        <position position="62"/>
    </location>
    <ligand>
        <name>Zn(2+)</name>
        <dbReference type="ChEBI" id="CHEBI:29105"/>
        <label>1</label>
    </ligand>
</feature>
<dbReference type="STRING" id="89524.SAMN05444370_1169"/>
<dbReference type="InterPro" id="IPR017782">
    <property type="entry name" value="Hydroxyacylglutathione_Hdrlase"/>
</dbReference>
<comment type="similarity">
    <text evidence="3 7">Belongs to the metallo-beta-lactamase superfamily. Glyoxalase II family.</text>
</comment>
<dbReference type="HAMAP" id="MF_01374">
    <property type="entry name" value="Glyoxalase_2"/>
    <property type="match status" value="1"/>
</dbReference>
<keyword evidence="10" id="KW-1185">Reference proteome</keyword>
<dbReference type="Gene3D" id="3.60.15.10">
    <property type="entry name" value="Ribonuclease Z/Hydroxyacylglutathione hydrolase-like"/>
    <property type="match status" value="1"/>
</dbReference>
<evidence type="ECO:0000313" key="9">
    <source>
        <dbReference type="EMBL" id="SEA88737.1"/>
    </source>
</evidence>
<dbReference type="InterPro" id="IPR035680">
    <property type="entry name" value="Clx_II_MBL"/>
</dbReference>